<reference evidence="2 3" key="1">
    <citation type="submission" date="2018-01" db="EMBL/GenBank/DDBJ databases">
        <title>Metagenomic assembled genomes from two thermal pools in the Uzon Caldera, Kamchatka, Russia.</title>
        <authorList>
            <person name="Wilkins L."/>
            <person name="Ettinger C."/>
        </authorList>
    </citation>
    <scope>NUCLEOTIDE SEQUENCE [LARGE SCALE GENOMIC DNA]</scope>
    <source>
        <strain evidence="2">ZAV-07</strain>
    </source>
</reference>
<evidence type="ECO:0000256" key="1">
    <source>
        <dbReference type="SAM" id="Phobius"/>
    </source>
</evidence>
<organism evidence="2 3">
    <name type="scientific">Caldisericum exile</name>
    <dbReference type="NCBI Taxonomy" id="693075"/>
    <lineage>
        <taxon>Bacteria</taxon>
        <taxon>Pseudomonadati</taxon>
        <taxon>Caldisericota/Cryosericota group</taxon>
        <taxon>Caldisericota</taxon>
        <taxon>Caldisericia</taxon>
        <taxon>Caldisericales</taxon>
        <taxon>Caldisericaceae</taxon>
        <taxon>Caldisericum</taxon>
    </lineage>
</organism>
<keyword evidence="1" id="KW-1133">Transmembrane helix</keyword>
<dbReference type="PANTHER" id="PTHR34703:SF1">
    <property type="entry name" value="ANTIPORTER SUBUNIT MNHG2-RELATED"/>
    <property type="match status" value="1"/>
</dbReference>
<keyword evidence="1" id="KW-0812">Transmembrane</keyword>
<dbReference type="NCBIfam" id="NF009314">
    <property type="entry name" value="PRK12674.1-2"/>
    <property type="match status" value="1"/>
</dbReference>
<name>A0A2J6WG02_9BACT</name>
<dbReference type="AlphaFoldDB" id="A0A2J6WG02"/>
<comment type="caution">
    <text evidence="2">The sequence shown here is derived from an EMBL/GenBank/DDBJ whole genome shotgun (WGS) entry which is preliminary data.</text>
</comment>
<sequence>MGINVIIGYTLMFIGAFFFLLSAIGLLRLPDLYTRMQAATKSTTLGAISSIIGIGLMKEDILIKSIILATFIILTAPISGSALIRAGYKVKSPMTDKTVVDKFKEKEGE</sequence>
<protein>
    <submittedName>
        <fullName evidence="2">Cation:proton antiporter</fullName>
    </submittedName>
</protein>
<dbReference type="Pfam" id="PF03334">
    <property type="entry name" value="PhaG_MnhG_YufB"/>
    <property type="match status" value="1"/>
</dbReference>
<evidence type="ECO:0000313" key="3">
    <source>
        <dbReference type="Proteomes" id="UP000237040"/>
    </source>
</evidence>
<dbReference type="RefSeq" id="WP_424587178.1">
    <property type="nucleotide sequence ID" value="NZ_JBNARP010000054.1"/>
</dbReference>
<proteinExistence type="predicted"/>
<gene>
    <name evidence="2" type="ORF">C0189_00485</name>
</gene>
<dbReference type="NCBIfam" id="TIGR01300">
    <property type="entry name" value="CPA3_mnhG_phaG"/>
    <property type="match status" value="1"/>
</dbReference>
<dbReference type="Proteomes" id="UP000237040">
    <property type="component" value="Unassembled WGS sequence"/>
</dbReference>
<dbReference type="GO" id="GO:0015385">
    <property type="term" value="F:sodium:proton antiporter activity"/>
    <property type="evidence" value="ECO:0007669"/>
    <property type="project" value="TreeGrafter"/>
</dbReference>
<dbReference type="PANTHER" id="PTHR34703">
    <property type="entry name" value="ANTIPORTER SUBUNIT MNHG2-RELATED"/>
    <property type="match status" value="1"/>
</dbReference>
<keyword evidence="1" id="KW-0472">Membrane</keyword>
<dbReference type="EMBL" id="PNIL01000005">
    <property type="protein sequence ID" value="PMP68870.1"/>
    <property type="molecule type" value="Genomic_DNA"/>
</dbReference>
<accession>A0A2J6WG02</accession>
<dbReference type="InterPro" id="IPR005133">
    <property type="entry name" value="PhaG_MnhG_YufB"/>
</dbReference>
<feature type="transmembrane region" description="Helical" evidence="1">
    <location>
        <begin position="6"/>
        <end position="27"/>
    </location>
</feature>
<feature type="transmembrane region" description="Helical" evidence="1">
    <location>
        <begin position="63"/>
        <end position="84"/>
    </location>
</feature>
<evidence type="ECO:0000313" key="2">
    <source>
        <dbReference type="EMBL" id="PMP68870.1"/>
    </source>
</evidence>